<evidence type="ECO:0000313" key="2">
    <source>
        <dbReference type="Proteomes" id="UP000094285"/>
    </source>
</evidence>
<sequence length="116" mass="12444">MKNTPMERGGNAITNRNDHLQVNRTVLGLEGRSQLAVPSSRADSPFRVAQAAPYTSGTLIVQGVSPTAAHAMGAEAYELHGAAMGTHRTFRQQNAQYTRTLGSQPGDRLGLWLVSV</sequence>
<dbReference type="GeneID" id="30982025"/>
<organism evidence="1 2">
    <name type="scientific">Suhomyces tanzawaensis NRRL Y-17324</name>
    <dbReference type="NCBI Taxonomy" id="984487"/>
    <lineage>
        <taxon>Eukaryota</taxon>
        <taxon>Fungi</taxon>
        <taxon>Dikarya</taxon>
        <taxon>Ascomycota</taxon>
        <taxon>Saccharomycotina</taxon>
        <taxon>Pichiomycetes</taxon>
        <taxon>Debaryomycetaceae</taxon>
        <taxon>Suhomyces</taxon>
    </lineage>
</organism>
<evidence type="ECO:0000313" key="1">
    <source>
        <dbReference type="EMBL" id="ODV78517.1"/>
    </source>
</evidence>
<keyword evidence="2" id="KW-1185">Reference proteome</keyword>
<accession>A0A1E4SG82</accession>
<proteinExistence type="predicted"/>
<dbReference type="Proteomes" id="UP000094285">
    <property type="component" value="Unassembled WGS sequence"/>
</dbReference>
<name>A0A1E4SG82_9ASCO</name>
<dbReference type="RefSeq" id="XP_020063639.1">
    <property type="nucleotide sequence ID" value="XM_020207888.1"/>
</dbReference>
<protein>
    <submittedName>
        <fullName evidence="1">Uncharacterized protein</fullName>
    </submittedName>
</protein>
<dbReference type="EMBL" id="KV453913">
    <property type="protein sequence ID" value="ODV78517.1"/>
    <property type="molecule type" value="Genomic_DNA"/>
</dbReference>
<gene>
    <name evidence="1" type="ORF">CANTADRAFT_268045</name>
</gene>
<dbReference type="AlphaFoldDB" id="A0A1E4SG82"/>
<reference evidence="2" key="1">
    <citation type="submission" date="2016-05" db="EMBL/GenBank/DDBJ databases">
        <title>Comparative genomics of biotechnologically important yeasts.</title>
        <authorList>
            <consortium name="DOE Joint Genome Institute"/>
            <person name="Riley R."/>
            <person name="Haridas S."/>
            <person name="Wolfe K.H."/>
            <person name="Lopes M.R."/>
            <person name="Hittinger C.T."/>
            <person name="Goker M."/>
            <person name="Salamov A."/>
            <person name="Wisecaver J."/>
            <person name="Long T.M."/>
            <person name="Aerts A.L."/>
            <person name="Barry K."/>
            <person name="Choi C."/>
            <person name="Clum A."/>
            <person name="Coughlan A.Y."/>
            <person name="Deshpande S."/>
            <person name="Douglass A.P."/>
            <person name="Hanson S.J."/>
            <person name="Klenk H.-P."/>
            <person name="Labutti K."/>
            <person name="Lapidus A."/>
            <person name="Lindquist E."/>
            <person name="Lipzen A."/>
            <person name="Meier-Kolthoff J.P."/>
            <person name="Ohm R.A."/>
            <person name="Otillar R.P."/>
            <person name="Pangilinan J."/>
            <person name="Peng Y."/>
            <person name="Rokas A."/>
            <person name="Rosa C.A."/>
            <person name="Scheuner C."/>
            <person name="Sibirny A.A."/>
            <person name="Slot J.C."/>
            <person name="Stielow J.B."/>
            <person name="Sun H."/>
            <person name="Kurtzman C.P."/>
            <person name="Blackwell M."/>
            <person name="Grigoriev I.V."/>
            <person name="Jeffries T.W."/>
        </authorList>
    </citation>
    <scope>NUCLEOTIDE SEQUENCE [LARGE SCALE GENOMIC DNA]</scope>
    <source>
        <strain evidence="2">NRRL Y-17324</strain>
    </source>
</reference>